<dbReference type="InterPro" id="IPR023296">
    <property type="entry name" value="Glyco_hydro_beta-prop_sf"/>
</dbReference>
<accession>A0A3A1UZ61</accession>
<dbReference type="Gene3D" id="2.115.10.20">
    <property type="entry name" value="Glycosyl hydrolase domain, family 43"/>
    <property type="match status" value="1"/>
</dbReference>
<name>A0A3A1UZ61_9BACL</name>
<dbReference type="GO" id="GO:0005975">
    <property type="term" value="P:carbohydrate metabolic process"/>
    <property type="evidence" value="ECO:0007669"/>
    <property type="project" value="InterPro"/>
</dbReference>
<keyword evidence="7" id="KW-1185">Reference proteome</keyword>
<reference evidence="6 7" key="1">
    <citation type="submission" date="2018-09" db="EMBL/GenBank/DDBJ databases">
        <title>Paenibacillus aracenensis nov. sp. isolated from a cave in southern Spain.</title>
        <authorList>
            <person name="Jurado V."/>
            <person name="Gutierrez-Patricio S."/>
            <person name="Gonzalez-Pimentel J.L."/>
            <person name="Miller A.Z."/>
            <person name="Laiz L."/>
            <person name="Saiz-Jimenez C."/>
        </authorList>
    </citation>
    <scope>NUCLEOTIDE SEQUENCE [LARGE SCALE GENOMIC DNA]</scope>
    <source>
        <strain evidence="6 7">DSM 22867</strain>
    </source>
</reference>
<evidence type="ECO:0000256" key="2">
    <source>
        <dbReference type="ARBA" id="ARBA00009865"/>
    </source>
</evidence>
<comment type="similarity">
    <text evidence="2 5">Belongs to the glycosyl hydrolase 43 family.</text>
</comment>
<dbReference type="PANTHER" id="PTHR43301">
    <property type="entry name" value="ARABINAN ENDO-1,5-ALPHA-L-ARABINOSIDASE"/>
    <property type="match status" value="1"/>
</dbReference>
<evidence type="ECO:0000256" key="5">
    <source>
        <dbReference type="RuleBase" id="RU361187"/>
    </source>
</evidence>
<keyword evidence="4 5" id="KW-0326">Glycosidase</keyword>
<proteinExistence type="inferred from homology"/>
<dbReference type="CDD" id="cd08981">
    <property type="entry name" value="GH43_Bt1873-like"/>
    <property type="match status" value="1"/>
</dbReference>
<dbReference type="Proteomes" id="UP000266482">
    <property type="component" value="Unassembled WGS sequence"/>
</dbReference>
<protein>
    <submittedName>
        <fullName evidence="6">Glycoside hydrolase</fullName>
    </submittedName>
</protein>
<organism evidence="6 7">
    <name type="scientific">Paenibacillus nanensis</name>
    <dbReference type="NCBI Taxonomy" id="393251"/>
    <lineage>
        <taxon>Bacteria</taxon>
        <taxon>Bacillati</taxon>
        <taxon>Bacillota</taxon>
        <taxon>Bacilli</taxon>
        <taxon>Bacillales</taxon>
        <taxon>Paenibacillaceae</taxon>
        <taxon>Paenibacillus</taxon>
    </lineage>
</organism>
<dbReference type="PANTHER" id="PTHR43301:SF3">
    <property type="entry name" value="ARABINAN ENDO-1,5-ALPHA-L-ARABINOSIDASE A-RELATED"/>
    <property type="match status" value="1"/>
</dbReference>
<comment type="caution">
    <text evidence="6">The sequence shown here is derived from an EMBL/GenBank/DDBJ whole genome shotgun (WGS) entry which is preliminary data.</text>
</comment>
<dbReference type="Pfam" id="PF04616">
    <property type="entry name" value="Glyco_hydro_43"/>
    <property type="match status" value="1"/>
</dbReference>
<gene>
    <name evidence="6" type="ORF">D3P08_06365</name>
</gene>
<dbReference type="InterPro" id="IPR006710">
    <property type="entry name" value="Glyco_hydro_43"/>
</dbReference>
<evidence type="ECO:0000313" key="6">
    <source>
        <dbReference type="EMBL" id="RIX53879.1"/>
    </source>
</evidence>
<evidence type="ECO:0000313" key="7">
    <source>
        <dbReference type="Proteomes" id="UP000266482"/>
    </source>
</evidence>
<dbReference type="EMBL" id="QXQA01000003">
    <property type="protein sequence ID" value="RIX53879.1"/>
    <property type="molecule type" value="Genomic_DNA"/>
</dbReference>
<comment type="pathway">
    <text evidence="1">Glycan metabolism; L-arabinan degradation.</text>
</comment>
<evidence type="ECO:0000256" key="3">
    <source>
        <dbReference type="ARBA" id="ARBA00022801"/>
    </source>
</evidence>
<dbReference type="OrthoDB" id="9763933at2"/>
<sequence>MPIYNAASDTSNPRKGHRLADIAAHDPFVLPYRHNETYYLYTTGIPRFTDLPRCGVLFYKSKDLLDWEGPFVAFTVPDGTWAHPQHGTWAPEVHAYKGKYYLFVTLHNRDRVFAEPPAVWHTNHLRGTSIAVADTPEGPFELIKPDAPVPPESFMTLDGTLYIDENERPWMVYCHEWLQVIDGTFEAIPLKDDLSEADGEPIHLFKASDGPWINGERTPGVEPSVYVSDGCQLYRTRGGRLIMLWSSYNKEGYLQTMARSLSGRLEGPWEQLEPLVYGDSGHGMLFQTFEGLWMLILHQPFKTPDSRAKIYEMEETEDGFKVVRARVDLHG</sequence>
<dbReference type="InterPro" id="IPR050727">
    <property type="entry name" value="GH43_arabinanases"/>
</dbReference>
<dbReference type="RefSeq" id="WP_119598625.1">
    <property type="nucleotide sequence ID" value="NZ_QXQA01000003.1"/>
</dbReference>
<dbReference type="GO" id="GO:0004553">
    <property type="term" value="F:hydrolase activity, hydrolyzing O-glycosyl compounds"/>
    <property type="evidence" value="ECO:0007669"/>
    <property type="project" value="InterPro"/>
</dbReference>
<evidence type="ECO:0000256" key="1">
    <source>
        <dbReference type="ARBA" id="ARBA00004834"/>
    </source>
</evidence>
<dbReference type="AlphaFoldDB" id="A0A3A1UZ61"/>
<keyword evidence="3 5" id="KW-0378">Hydrolase</keyword>
<evidence type="ECO:0000256" key="4">
    <source>
        <dbReference type="ARBA" id="ARBA00023295"/>
    </source>
</evidence>
<dbReference type="SUPFAM" id="SSF75005">
    <property type="entry name" value="Arabinanase/levansucrase/invertase"/>
    <property type="match status" value="1"/>
</dbReference>